<comment type="caution">
    <text evidence="1">The sequence shown here is derived from an EMBL/GenBank/DDBJ whole genome shotgun (WGS) entry which is preliminary data.</text>
</comment>
<dbReference type="AlphaFoldDB" id="A0A8T0JIC5"/>
<name>A0A8T0JIC5_PHAAN</name>
<proteinExistence type="predicted"/>
<protein>
    <submittedName>
        <fullName evidence="1">Uncharacterized protein</fullName>
    </submittedName>
</protein>
<organism evidence="1 2">
    <name type="scientific">Phaseolus angularis</name>
    <name type="common">Azuki bean</name>
    <name type="synonym">Vigna angularis</name>
    <dbReference type="NCBI Taxonomy" id="3914"/>
    <lineage>
        <taxon>Eukaryota</taxon>
        <taxon>Viridiplantae</taxon>
        <taxon>Streptophyta</taxon>
        <taxon>Embryophyta</taxon>
        <taxon>Tracheophyta</taxon>
        <taxon>Spermatophyta</taxon>
        <taxon>Magnoliopsida</taxon>
        <taxon>eudicotyledons</taxon>
        <taxon>Gunneridae</taxon>
        <taxon>Pentapetalae</taxon>
        <taxon>rosids</taxon>
        <taxon>fabids</taxon>
        <taxon>Fabales</taxon>
        <taxon>Fabaceae</taxon>
        <taxon>Papilionoideae</taxon>
        <taxon>50 kb inversion clade</taxon>
        <taxon>NPAAA clade</taxon>
        <taxon>indigoferoid/millettioid clade</taxon>
        <taxon>Phaseoleae</taxon>
        <taxon>Vigna</taxon>
    </lineage>
</organism>
<accession>A0A8T0JIC5</accession>
<evidence type="ECO:0000313" key="2">
    <source>
        <dbReference type="Proteomes" id="UP000743370"/>
    </source>
</evidence>
<dbReference type="Proteomes" id="UP000743370">
    <property type="component" value="Unassembled WGS sequence"/>
</dbReference>
<reference evidence="1 2" key="1">
    <citation type="submission" date="2020-05" db="EMBL/GenBank/DDBJ databases">
        <title>Vigna angularis (adzuki bean) Var. LongXiaoDou No. 4 denovo assembly.</title>
        <authorList>
            <person name="Xiang H."/>
        </authorList>
    </citation>
    <scope>NUCLEOTIDE SEQUENCE [LARGE SCALE GENOMIC DNA]</scope>
    <source>
        <tissue evidence="1">Leaf</tissue>
    </source>
</reference>
<dbReference type="EMBL" id="JABFOF010000011">
    <property type="protein sequence ID" value="KAG2372015.1"/>
    <property type="molecule type" value="Genomic_DNA"/>
</dbReference>
<gene>
    <name evidence="1" type="ORF">HKW66_Vig0241360</name>
</gene>
<evidence type="ECO:0000313" key="1">
    <source>
        <dbReference type="EMBL" id="KAG2372015.1"/>
    </source>
</evidence>
<sequence>MQIDLFQDVPNQLSTNSSVAGRVFFSDVSMGVLMVVGSRKLSSFEANASSVLTEPRCQRRRGGERRRQRVVALEALMVVAMGVKVANVDSSVLVDFE</sequence>